<protein>
    <recommendedName>
        <fullName evidence="2">DUF4440 domain-containing protein</fullName>
    </recommendedName>
</protein>
<sequence>MKWIVLTFLIFVSTSVHSQDTNPKQNDITLEQEILRMDSLLFDVAFNKCDFELYKKIIVSGIEFYDDRTGLNTDVKKEYDSFKDKCGRPISVTRKLIDCSVHRLGEFGAVQTGKHIFLNDEKVVQSAKFITIWERRGKHWVVKRAVSYDHKDL</sequence>
<geneLocation type="plasmid" evidence="3 4">
    <name>pFA3</name>
</geneLocation>
<name>A0AAU9CJ17_9BACT</name>
<evidence type="ECO:0000313" key="4">
    <source>
        <dbReference type="Proteomes" id="UP001348817"/>
    </source>
</evidence>
<proteinExistence type="predicted"/>
<keyword evidence="3" id="KW-0614">Plasmid</keyword>
<evidence type="ECO:0000259" key="2">
    <source>
        <dbReference type="Pfam" id="PF14534"/>
    </source>
</evidence>
<gene>
    <name evidence="3" type="ORF">FUAX_45430</name>
</gene>
<reference evidence="3 4" key="1">
    <citation type="submission" date="2021-12" db="EMBL/GenBank/DDBJ databases">
        <title>Genome sequencing of bacteria with rrn-lacking chromosome and rrn-plasmid.</title>
        <authorList>
            <person name="Anda M."/>
            <person name="Iwasaki W."/>
        </authorList>
    </citation>
    <scope>NUCLEOTIDE SEQUENCE [LARGE SCALE GENOMIC DNA]</scope>
    <source>
        <strain evidence="3 4">DSM 100852</strain>
        <plasmid evidence="3 4">pFA3</plasmid>
    </source>
</reference>
<keyword evidence="4" id="KW-1185">Reference proteome</keyword>
<dbReference type="EMBL" id="AP025317">
    <property type="protein sequence ID" value="BDD12111.1"/>
    <property type="molecule type" value="Genomic_DNA"/>
</dbReference>
<dbReference type="KEGG" id="fax:FUAX_45430"/>
<dbReference type="Gene3D" id="3.10.450.50">
    <property type="match status" value="1"/>
</dbReference>
<evidence type="ECO:0000313" key="3">
    <source>
        <dbReference type="EMBL" id="BDD12111.1"/>
    </source>
</evidence>
<dbReference type="SUPFAM" id="SSF54427">
    <property type="entry name" value="NTF2-like"/>
    <property type="match status" value="1"/>
</dbReference>
<keyword evidence="1" id="KW-0732">Signal</keyword>
<evidence type="ECO:0000256" key="1">
    <source>
        <dbReference type="SAM" id="SignalP"/>
    </source>
</evidence>
<dbReference type="InterPro" id="IPR032710">
    <property type="entry name" value="NTF2-like_dom_sf"/>
</dbReference>
<feature type="signal peptide" evidence="1">
    <location>
        <begin position="1"/>
        <end position="18"/>
    </location>
</feature>
<dbReference type="Pfam" id="PF14534">
    <property type="entry name" value="DUF4440"/>
    <property type="match status" value="1"/>
</dbReference>
<feature type="chain" id="PRO_5043750942" description="DUF4440 domain-containing protein" evidence="1">
    <location>
        <begin position="19"/>
        <end position="153"/>
    </location>
</feature>
<organism evidence="3 4">
    <name type="scientific">Fulvitalea axinellae</name>
    <dbReference type="NCBI Taxonomy" id="1182444"/>
    <lineage>
        <taxon>Bacteria</taxon>
        <taxon>Pseudomonadati</taxon>
        <taxon>Bacteroidota</taxon>
        <taxon>Cytophagia</taxon>
        <taxon>Cytophagales</taxon>
        <taxon>Persicobacteraceae</taxon>
        <taxon>Fulvitalea</taxon>
    </lineage>
</organism>
<dbReference type="InterPro" id="IPR027843">
    <property type="entry name" value="DUF4440"/>
</dbReference>
<dbReference type="AlphaFoldDB" id="A0AAU9CJ17"/>
<dbReference type="Proteomes" id="UP001348817">
    <property type="component" value="Plasmid pFA3"/>
</dbReference>
<dbReference type="RefSeq" id="WP_338395467.1">
    <property type="nucleotide sequence ID" value="NZ_AP025317.1"/>
</dbReference>
<feature type="domain" description="DUF4440" evidence="2">
    <location>
        <begin position="45"/>
        <end position="142"/>
    </location>
</feature>
<accession>A0AAU9CJ17</accession>